<dbReference type="Proteomes" id="UP000056109">
    <property type="component" value="Chromosome I"/>
</dbReference>
<evidence type="ECO:0000313" key="1">
    <source>
        <dbReference type="EMBL" id="CEF41145.1"/>
    </source>
</evidence>
<keyword evidence="2" id="KW-1185">Reference proteome</keyword>
<dbReference type="EMBL" id="LN606600">
    <property type="protein sequence ID" value="CEF41145.1"/>
    <property type="molecule type" value="Genomic_DNA"/>
</dbReference>
<evidence type="ECO:0008006" key="3">
    <source>
        <dbReference type="Google" id="ProtNLM"/>
    </source>
</evidence>
<dbReference type="GeneID" id="34782875"/>
<name>A0A0U5ETX5_9PROT</name>
<accession>A0A0U5ETX5</accession>
<proteinExistence type="predicted"/>
<organism evidence="1 2">
    <name type="scientific">Acetobacter senegalensis</name>
    <dbReference type="NCBI Taxonomy" id="446692"/>
    <lineage>
        <taxon>Bacteria</taxon>
        <taxon>Pseudomonadati</taxon>
        <taxon>Pseudomonadota</taxon>
        <taxon>Alphaproteobacteria</taxon>
        <taxon>Acetobacterales</taxon>
        <taxon>Acetobacteraceae</taxon>
        <taxon>Acetobacter</taxon>
    </lineage>
</organism>
<dbReference type="AlphaFoldDB" id="A0A0U5ETX5"/>
<protein>
    <recommendedName>
        <fullName evidence="3">Pectate lyase superfamily protein domain-containing protein</fullName>
    </recommendedName>
</protein>
<dbReference type="PATRIC" id="fig|446692.3.peg.1860"/>
<sequence length="558" mass="58699">MAQFIPPGGLPGTTPVGLGDDTLGSLLDQAKAAIPKSLINEAGGIAGLNDDGYVTAMSLIRTVGSRAVSDMMRWRDLHVSVREFGATGSAAQTTGTITAGTSILTVASIEDFAVGDAVSVAGASAASICGYLVATIESIDGLNITLDAPADTTVTGAQVLHDETDALNACFAYLTNNGGGRAYFPSGTYNINKGASDTTVSADGFTILRCPDIGPWVQPVTVDLVGYNYAQIGYSEKPQVIPNNGVVLSTKLTATQYGSSIFYGQHIDQPFNDYSTHLNPITINVSNMIIRQTVGTVGPSLTALNFEYVGNSRINNVSFDIDVPIVNCPMPSIASINAIRTPVINNYGVVILDNVYIAGYYSGSTLCEHVQLNNVFMQYCVHAFTPLGGNYMCVFNNVLVQECLWVFSAAKSSNNINVTRVVGNLKIEASGSATGWWTPFKGLVQDAGGLMQGNLTYQINGFTGTYPLANAAYPTLLFKSITGFKEQLAPLTVTASPFAYTPANEGHLVITGGTVTAVTLLRQGTTISLPAGSQTIPVGKSDVVTVTYTDAPTMTFMP</sequence>
<dbReference type="KEGG" id="asz:ASN_1813"/>
<dbReference type="RefSeq" id="WP_058987854.1">
    <property type="nucleotide sequence ID" value="NZ_LN606600.1"/>
</dbReference>
<evidence type="ECO:0000313" key="2">
    <source>
        <dbReference type="Proteomes" id="UP000056109"/>
    </source>
</evidence>
<reference evidence="2" key="1">
    <citation type="submission" date="2014-09" db="EMBL/GenBank/DDBJ databases">
        <authorList>
            <person name="Illeghems K.G."/>
        </authorList>
    </citation>
    <scope>NUCLEOTIDE SEQUENCE [LARGE SCALE GENOMIC DNA]</scope>
    <source>
        <strain evidence="2">108B</strain>
    </source>
</reference>
<gene>
    <name evidence="1" type="ORF">ASN_1813</name>
</gene>